<organism evidence="1">
    <name type="scientific">Timema genevievae</name>
    <name type="common">Walking stick</name>
    <dbReference type="NCBI Taxonomy" id="629358"/>
    <lineage>
        <taxon>Eukaryota</taxon>
        <taxon>Metazoa</taxon>
        <taxon>Ecdysozoa</taxon>
        <taxon>Arthropoda</taxon>
        <taxon>Hexapoda</taxon>
        <taxon>Insecta</taxon>
        <taxon>Pterygota</taxon>
        <taxon>Neoptera</taxon>
        <taxon>Polyneoptera</taxon>
        <taxon>Phasmatodea</taxon>
        <taxon>Timematodea</taxon>
        <taxon>Timematoidea</taxon>
        <taxon>Timematidae</taxon>
        <taxon>Timema</taxon>
    </lineage>
</organism>
<gene>
    <name evidence="1" type="ORF">TGEB3V08_LOCUS9341</name>
</gene>
<proteinExistence type="predicted"/>
<name>A0A7R9PQZ6_TIMGE</name>
<protein>
    <submittedName>
        <fullName evidence="1">Uncharacterized protein</fullName>
    </submittedName>
</protein>
<sequence length="150" mass="17331">MIGHKHVEVGNLQAHNVLPTAYTSWEDTLTLGVKAPGIQLPQKVNLLQPGDPPNHEPYVPAYKLFFPKGPAETPVNKQFFLTVASRRTFELENRKPYISIIFLYLYLNDQVFCRLCLYELLKDLLIQTVFEHSTFDQFAQHLRLSTQIVF</sequence>
<accession>A0A7R9PQZ6</accession>
<dbReference type="AlphaFoldDB" id="A0A7R9PQZ6"/>
<reference evidence="1" key="1">
    <citation type="submission" date="2020-11" db="EMBL/GenBank/DDBJ databases">
        <authorList>
            <person name="Tran Van P."/>
        </authorList>
    </citation>
    <scope>NUCLEOTIDE SEQUENCE</scope>
</reference>
<dbReference type="EMBL" id="OE844231">
    <property type="protein sequence ID" value="CAD7604969.1"/>
    <property type="molecule type" value="Genomic_DNA"/>
</dbReference>
<evidence type="ECO:0000313" key="1">
    <source>
        <dbReference type="EMBL" id="CAD7604969.1"/>
    </source>
</evidence>